<gene>
    <name evidence="4" type="ORF">E2493_17390</name>
    <name evidence="3" type="ORF">E2493_19730</name>
</gene>
<dbReference type="RefSeq" id="WP_135089421.1">
    <property type="nucleotide sequence ID" value="NZ_SPDV01000042.1"/>
</dbReference>
<accession>A0A4Y8ZKN1</accession>
<feature type="chain" id="PRO_5033838176" evidence="1">
    <location>
        <begin position="21"/>
        <end position="217"/>
    </location>
</feature>
<sequence length="217" mass="22596">MASAAFAVAMTFSAPSQAQAADLSTPVPAIAPAAAAPAVAAPAAALPADAAQVQVQVSAPAAAAVPAPLPTLPAVAVTPPNVDELVMAHEGDKADDDEQDCLAKAVYFEARGEPLQGQLAVAEVVMNRAASGRYPASLCEVITQPWQFSFIHKGRFPTPDFGSESWRKAVAVARIAQGHLADTLPGDVLWYHADYVSPSWGKRLTKTAQIGLHIFYS</sequence>
<feature type="domain" description="Cell wall hydrolase SleB" evidence="2">
    <location>
        <begin position="112"/>
        <end position="216"/>
    </location>
</feature>
<keyword evidence="3" id="KW-0378">Hydrolase</keyword>
<dbReference type="EMBL" id="SPDV01000042">
    <property type="protein sequence ID" value="TFI57013.1"/>
    <property type="molecule type" value="Genomic_DNA"/>
</dbReference>
<dbReference type="AlphaFoldDB" id="A0A4Y8ZKN1"/>
<dbReference type="InterPro" id="IPR042047">
    <property type="entry name" value="SleB_dom1"/>
</dbReference>
<protein>
    <submittedName>
        <fullName evidence="3">Cell wall hydrolase</fullName>
    </submittedName>
</protein>
<evidence type="ECO:0000313" key="5">
    <source>
        <dbReference type="Proteomes" id="UP000298213"/>
    </source>
</evidence>
<feature type="signal peptide" evidence="1">
    <location>
        <begin position="1"/>
        <end position="20"/>
    </location>
</feature>
<name>A0A4Y8ZKN1_9SPHN</name>
<evidence type="ECO:0000313" key="4">
    <source>
        <dbReference type="EMBL" id="TFI57013.1"/>
    </source>
</evidence>
<evidence type="ECO:0000256" key="1">
    <source>
        <dbReference type="SAM" id="SignalP"/>
    </source>
</evidence>
<dbReference type="Pfam" id="PF07486">
    <property type="entry name" value="Hydrolase_2"/>
    <property type="match status" value="1"/>
</dbReference>
<comment type="caution">
    <text evidence="3">The sequence shown here is derived from an EMBL/GenBank/DDBJ whole genome shotgun (WGS) entry which is preliminary data.</text>
</comment>
<dbReference type="InterPro" id="IPR011105">
    <property type="entry name" value="Cell_wall_hydrolase_SleB"/>
</dbReference>
<dbReference type="OrthoDB" id="9785345at2"/>
<proteinExistence type="predicted"/>
<dbReference type="GO" id="GO:0016787">
    <property type="term" value="F:hydrolase activity"/>
    <property type="evidence" value="ECO:0007669"/>
    <property type="project" value="UniProtKB-KW"/>
</dbReference>
<keyword evidence="5" id="KW-1185">Reference proteome</keyword>
<organism evidence="3 5">
    <name type="scientific">Sphingomonas parva</name>
    <dbReference type="NCBI Taxonomy" id="2555898"/>
    <lineage>
        <taxon>Bacteria</taxon>
        <taxon>Pseudomonadati</taxon>
        <taxon>Pseudomonadota</taxon>
        <taxon>Alphaproteobacteria</taxon>
        <taxon>Sphingomonadales</taxon>
        <taxon>Sphingomonadaceae</taxon>
        <taxon>Sphingomonas</taxon>
    </lineage>
</organism>
<keyword evidence="1" id="KW-0732">Signal</keyword>
<evidence type="ECO:0000259" key="2">
    <source>
        <dbReference type="Pfam" id="PF07486"/>
    </source>
</evidence>
<reference evidence="3 5" key="1">
    <citation type="submission" date="2019-03" db="EMBL/GenBank/DDBJ databases">
        <title>Genome sequence of Sphingomonas sp. 17J27-24.</title>
        <authorList>
            <person name="Kim M."/>
            <person name="Maeng S."/>
            <person name="Sathiyaraj S."/>
        </authorList>
    </citation>
    <scope>NUCLEOTIDE SEQUENCE [LARGE SCALE GENOMIC DNA]</scope>
    <source>
        <strain evidence="3 5">17J27-24</strain>
    </source>
</reference>
<dbReference type="Gene3D" id="1.10.10.2520">
    <property type="entry name" value="Cell wall hydrolase SleB, domain 1"/>
    <property type="match status" value="1"/>
</dbReference>
<dbReference type="Proteomes" id="UP000298213">
    <property type="component" value="Unassembled WGS sequence"/>
</dbReference>
<evidence type="ECO:0000313" key="3">
    <source>
        <dbReference type="EMBL" id="TFI56514.1"/>
    </source>
</evidence>
<dbReference type="EMBL" id="SPDV01000070">
    <property type="protein sequence ID" value="TFI56514.1"/>
    <property type="molecule type" value="Genomic_DNA"/>
</dbReference>